<keyword evidence="4" id="KW-0788">Thiol protease</keyword>
<feature type="region of interest" description="Disordered" evidence="5">
    <location>
        <begin position="48"/>
        <end position="99"/>
    </location>
</feature>
<dbReference type="KEGG" id="cten:90981709"/>
<evidence type="ECO:0000256" key="5">
    <source>
        <dbReference type="SAM" id="MobiDB-lite"/>
    </source>
</evidence>
<sequence length="331" mass="38474">MSVVLDEYKGFCIDYNCSTTKPEPIITTGIDCFVEHNASFKEQIEETEDIPVQLQNNKSNKKSKQEKKLQKQQKKQRVTERKLRREHPNGSELPTPNHSFNPILTTNKIKKIYSKLQTKEETKLFQYESVALYSTDLDQLLPGEWINDNVISLIYEYLNQTYLQKFQKFIKLISPAVVQLMIYTEYEIITKSDFEKGKFIFMPVNETEDGDHWFLVVVNILENSMLVYDSMEGDSGSENQNLLNILATKLFKTGIIASRKLNILRMKTDQQSNFDDCGVYVIMISCYLTHMLLNQPINFDLSNIKYNALKGRLDVLEIIDDLNTQINKPSY</sequence>
<keyword evidence="2" id="KW-0645">Protease</keyword>
<evidence type="ECO:0000313" key="8">
    <source>
        <dbReference type="EMBL" id="EGV62860.1"/>
    </source>
</evidence>
<dbReference type="InterPro" id="IPR003653">
    <property type="entry name" value="Peptidase_C48_C"/>
</dbReference>
<organism evidence="9">
    <name type="scientific">Candida tenuis (strain ATCC 10573 / BCRC 21748 / CBS 615 / JCM 9827 / NBRC 10315 / NRRL Y-1498 / VKM Y-70)</name>
    <name type="common">Yeast</name>
    <name type="synonym">Yamadazyma tenuis</name>
    <dbReference type="NCBI Taxonomy" id="590646"/>
    <lineage>
        <taxon>Eukaryota</taxon>
        <taxon>Fungi</taxon>
        <taxon>Dikarya</taxon>
        <taxon>Ascomycota</taxon>
        <taxon>Saccharomycotina</taxon>
        <taxon>Pichiomycetes</taxon>
        <taxon>Debaryomycetaceae</taxon>
        <taxon>Yamadazyma</taxon>
    </lineage>
</organism>
<evidence type="ECO:0000256" key="2">
    <source>
        <dbReference type="ARBA" id="ARBA00022670"/>
    </source>
</evidence>
<dbReference type="HOGENOM" id="CLU_063260_0_0_1"/>
<keyword evidence="3" id="KW-0378">Hydrolase</keyword>
<keyword evidence="9" id="KW-1185">Reference proteome</keyword>
<feature type="compositionally biased region" description="Basic and acidic residues" evidence="5">
    <location>
        <begin position="77"/>
        <end position="89"/>
    </location>
</feature>
<accession>G3B816</accession>
<dbReference type="GO" id="GO:0019784">
    <property type="term" value="F:deNEDDylase activity"/>
    <property type="evidence" value="ECO:0007669"/>
    <property type="project" value="InterPro"/>
</dbReference>
<name>G3B816_CANTC</name>
<dbReference type="PANTHER" id="PTHR46468">
    <property type="entry name" value="SENTRIN-SPECIFIC PROTEASE 8"/>
    <property type="match status" value="1"/>
</dbReference>
<dbReference type="Pfam" id="PF02902">
    <property type="entry name" value="Peptidase_C48"/>
    <property type="match status" value="1"/>
</dbReference>
<dbReference type="RefSeq" id="XP_006689030.1">
    <property type="nucleotide sequence ID" value="XM_006688967.1"/>
</dbReference>
<evidence type="ECO:0000313" key="7">
    <source>
        <dbReference type="EMBL" id="EGV62859.1"/>
    </source>
</evidence>
<dbReference type="EMBL" id="GL996527">
    <property type="protein sequence ID" value="EGV62859.1"/>
    <property type="molecule type" value="Genomic_DNA"/>
</dbReference>
<comment type="similarity">
    <text evidence="1">Belongs to the peptidase C48 family.</text>
</comment>
<dbReference type="eggNOG" id="KOG3246">
    <property type="taxonomic scope" value="Eukaryota"/>
</dbReference>
<feature type="compositionally biased region" description="Basic residues" evidence="5">
    <location>
        <begin position="59"/>
        <end position="76"/>
    </location>
</feature>
<protein>
    <submittedName>
        <fullName evidence="7">Cysteine proteinase</fullName>
    </submittedName>
</protein>
<dbReference type="InterPro" id="IPR044613">
    <property type="entry name" value="Nep1/2-like"/>
</dbReference>
<dbReference type="GeneID" id="90981709"/>
<evidence type="ECO:0000256" key="3">
    <source>
        <dbReference type="ARBA" id="ARBA00022801"/>
    </source>
</evidence>
<evidence type="ECO:0000313" key="9">
    <source>
        <dbReference type="Proteomes" id="UP000000707"/>
    </source>
</evidence>
<dbReference type="PANTHER" id="PTHR46468:SF1">
    <property type="entry name" value="SENTRIN-SPECIFIC PROTEASE 8"/>
    <property type="match status" value="1"/>
</dbReference>
<dbReference type="Proteomes" id="UP000000707">
    <property type="component" value="Unassembled WGS sequence"/>
</dbReference>
<dbReference type="AlphaFoldDB" id="G3B816"/>
<gene>
    <name evidence="8" type="ORF">CANTEDRAFT_115794</name>
</gene>
<dbReference type="SUPFAM" id="SSF54001">
    <property type="entry name" value="Cysteine proteinases"/>
    <property type="match status" value="1"/>
</dbReference>
<dbReference type="GO" id="GO:0006508">
    <property type="term" value="P:proteolysis"/>
    <property type="evidence" value="ECO:0007669"/>
    <property type="project" value="UniProtKB-KW"/>
</dbReference>
<dbReference type="EMBL" id="GL996527">
    <property type="protein sequence ID" value="EGV62860.1"/>
    <property type="molecule type" value="Genomic_DNA"/>
</dbReference>
<evidence type="ECO:0000256" key="4">
    <source>
        <dbReference type="ARBA" id="ARBA00022807"/>
    </source>
</evidence>
<dbReference type="GO" id="GO:0000338">
    <property type="term" value="P:protein deneddylation"/>
    <property type="evidence" value="ECO:0007669"/>
    <property type="project" value="TreeGrafter"/>
</dbReference>
<dbReference type="STRING" id="590646.G3B816"/>
<dbReference type="Gene3D" id="3.40.395.10">
    <property type="entry name" value="Adenoviral Proteinase, Chain A"/>
    <property type="match status" value="1"/>
</dbReference>
<evidence type="ECO:0000256" key="1">
    <source>
        <dbReference type="ARBA" id="ARBA00005234"/>
    </source>
</evidence>
<dbReference type="OrthoDB" id="5065855at2759"/>
<dbReference type="PROSITE" id="PS50600">
    <property type="entry name" value="ULP_PROTEASE"/>
    <property type="match status" value="1"/>
</dbReference>
<reference evidence="8 9" key="1">
    <citation type="journal article" date="2011" name="Proc. Natl. Acad. Sci. U.S.A.">
        <title>Comparative genomics of xylose-fermenting fungi for enhanced biofuel production.</title>
        <authorList>
            <person name="Wohlbach D.J."/>
            <person name="Kuo A."/>
            <person name="Sato T.K."/>
            <person name="Potts K.M."/>
            <person name="Salamov A.A."/>
            <person name="LaButti K.M."/>
            <person name="Sun H."/>
            <person name="Clum A."/>
            <person name="Pangilinan J.L."/>
            <person name="Lindquist E.A."/>
            <person name="Lucas S."/>
            <person name="Lapidus A."/>
            <person name="Jin M."/>
            <person name="Gunawan C."/>
            <person name="Balan V."/>
            <person name="Dale B.E."/>
            <person name="Jeffries T.W."/>
            <person name="Zinkel R."/>
            <person name="Barry K.W."/>
            <person name="Grigoriev I.V."/>
            <person name="Gasch A.P."/>
        </authorList>
    </citation>
    <scope>NUCLEOTIDE SEQUENCE [LARGE SCALE GENOMIC DNA]</scope>
    <source>
        <strain evidence="8">ATCC 10573</strain>
        <strain evidence="9">ATCC 10573 / BCRC 21748 / CBS 615 / JCM 9827 / NBRC 10315 / NRRL Y-1498 / VKM Y-70</strain>
    </source>
</reference>
<dbReference type="InterPro" id="IPR038765">
    <property type="entry name" value="Papain-like_cys_pep_sf"/>
</dbReference>
<feature type="domain" description="Ubiquitin-like protease family profile" evidence="6">
    <location>
        <begin position="130"/>
        <end position="288"/>
    </location>
</feature>
<proteinExistence type="inferred from homology"/>
<dbReference type="GO" id="GO:0008234">
    <property type="term" value="F:cysteine-type peptidase activity"/>
    <property type="evidence" value="ECO:0007669"/>
    <property type="project" value="UniProtKB-KW"/>
</dbReference>
<evidence type="ECO:0000259" key="6">
    <source>
        <dbReference type="PROSITE" id="PS50600"/>
    </source>
</evidence>